<dbReference type="RefSeq" id="WP_102282210.1">
    <property type="nucleotide sequence ID" value="NZ_JAJGZN020000001.1"/>
</dbReference>
<dbReference type="AlphaFoldDB" id="A0AB36XI12"/>
<name>A0AB36XI12_9VIBR</name>
<comment type="caution">
    <text evidence="1">The sequence shown here is derived from an EMBL/GenBank/DDBJ whole genome shotgun (WGS) entry which is preliminary data.</text>
</comment>
<proteinExistence type="predicted"/>
<reference key="1">
    <citation type="submission" date="2016-07" db="EMBL/GenBank/DDBJ databases">
        <title>Nontailed viruses are major unrecognized killers of bacteria in the ocean.</title>
        <authorList>
            <person name="Kauffman K."/>
            <person name="Hussain F."/>
            <person name="Yang J."/>
            <person name="Arevalo P."/>
            <person name="Brown J."/>
            <person name="Cutler M."/>
            <person name="Kelly L."/>
            <person name="Polz M.F."/>
        </authorList>
    </citation>
    <scope>NUCLEOTIDE SEQUENCE [LARGE SCALE GENOMIC DNA]</scope>
    <source>
        <strain>10N.261.52.F7</strain>
    </source>
</reference>
<evidence type="ECO:0000313" key="1">
    <source>
        <dbReference type="EMBL" id="PMK43306.1"/>
    </source>
</evidence>
<gene>
    <name evidence="1" type="ORF">BCT99_05590</name>
</gene>
<reference evidence="1" key="3">
    <citation type="journal article" date="2018" name="Nature">
        <title>A major lineage of non-tailed dsDNA viruses as unrecognized killers of marine bacteria.</title>
        <authorList>
            <person name="Kauffman K.M."/>
            <person name="Hussain F.A."/>
            <person name="Yang J."/>
            <person name="Arevalo P."/>
            <person name="Brown J.M."/>
            <person name="Chang W.K."/>
            <person name="VanInsberghe D."/>
            <person name="Elsherbini J."/>
            <person name="Sharma R.S."/>
            <person name="Cutler M.B."/>
            <person name="Kelly L."/>
            <person name="Polz M.F."/>
        </authorList>
    </citation>
    <scope>NUCLEOTIDE SEQUENCE</scope>
    <source>
        <strain evidence="1">10N.261.52.F7</strain>
    </source>
</reference>
<accession>A0AB36XI12</accession>
<sequence>MHKMQIGLVMSCMTTLGYMMGGSFSSVEQHTTSQGEGFPIFEVEVAKPFPVVPLKNFNIATDSPITNFRVPLEIETDSKLSFVSDYEVTIDNGSGLVGRVKVERGFISKSECISALGYLVDKFQEYYPAFQFEAGKSSYSKTVGDLRVGASCLVYESSPYVSLEYYFESNSVADNILKAFTRR</sequence>
<organism evidence="1">
    <name type="scientific">Vibrio lentus</name>
    <dbReference type="NCBI Taxonomy" id="136468"/>
    <lineage>
        <taxon>Bacteria</taxon>
        <taxon>Pseudomonadati</taxon>
        <taxon>Pseudomonadota</taxon>
        <taxon>Gammaproteobacteria</taxon>
        <taxon>Vibrionales</taxon>
        <taxon>Vibrionaceae</taxon>
        <taxon>Vibrio</taxon>
    </lineage>
</organism>
<reference evidence="1" key="2">
    <citation type="submission" date="2016-07" db="EMBL/GenBank/DDBJ databases">
        <authorList>
            <person name="Kauffman K."/>
            <person name="Arevalo P."/>
            <person name="Polz M.F."/>
        </authorList>
    </citation>
    <scope>NUCLEOTIDE SEQUENCE</scope>
    <source>
        <strain evidence="1">10N.261.52.F7</strain>
    </source>
</reference>
<protein>
    <submittedName>
        <fullName evidence="1">Uncharacterized protein</fullName>
    </submittedName>
</protein>
<dbReference type="EMBL" id="MCXM01000035">
    <property type="protein sequence ID" value="PMK43306.1"/>
    <property type="molecule type" value="Genomic_DNA"/>
</dbReference>